<name>K9Y2L0_STAC7</name>
<dbReference type="KEGG" id="scs:Sta7437_4823"/>
<dbReference type="RefSeq" id="WP_015195634.1">
    <property type="nucleotide sequence ID" value="NC_019749.1"/>
</dbReference>
<keyword evidence="2" id="KW-1185">Reference proteome</keyword>
<gene>
    <name evidence="1" type="ordered locus">Sta7437_4823</name>
</gene>
<evidence type="ECO:0000313" key="2">
    <source>
        <dbReference type="Proteomes" id="UP000010473"/>
    </source>
</evidence>
<accession>K9Y2L0</accession>
<evidence type="ECO:0008006" key="3">
    <source>
        <dbReference type="Google" id="ProtNLM"/>
    </source>
</evidence>
<proteinExistence type="predicted"/>
<protein>
    <recommendedName>
        <fullName evidence="3">DUF4384 domain-containing protein</fullName>
    </recommendedName>
</protein>
<dbReference type="Proteomes" id="UP000010473">
    <property type="component" value="Plasmid pSTA7437.02"/>
</dbReference>
<dbReference type="HOGENOM" id="CLU_930188_0_0_3"/>
<sequence length="308" mass="35687">MSLRLYSLPYIFQKSVIQEILPSNSPSEIQGYTFMYRFDPSNYSLQNIEIGKELSDTLGGDYVGGINQNIKEVIKKLYHTYEDELTQYDNKIRELLGLGNNNPNGRKRYGQAYPWQVVYEWLWKVKYLRWQQDYLWESWKQVAQHNSQWIQFNPSECGTMGIVIPEPASQETIPINTPLNLKIELDCLGSYLYLFNRGVDTRGNITKYLIAPSQAFAPNCQLLDEVIIMPQKGAMCEDIEFDAVGREEYLGIVVDKPLPLSSFNPDPSNPALEWQGNHLGQVWEQLQDKNWRVFYKEFEVVSSEDLAA</sequence>
<evidence type="ECO:0000313" key="1">
    <source>
        <dbReference type="EMBL" id="AFZ38257.1"/>
    </source>
</evidence>
<geneLocation type="plasmid" evidence="1 2">
    <name>pSTA7437.02</name>
</geneLocation>
<dbReference type="AlphaFoldDB" id="K9Y2L0"/>
<reference evidence="2" key="1">
    <citation type="journal article" date="2013" name="Proc. Natl. Acad. Sci. U.S.A.">
        <title>Improving the coverage of the cyanobacterial phylum using diversity-driven genome sequencing.</title>
        <authorList>
            <person name="Shih P.M."/>
            <person name="Wu D."/>
            <person name="Latifi A."/>
            <person name="Axen S.D."/>
            <person name="Fewer D.P."/>
            <person name="Talla E."/>
            <person name="Calteau A."/>
            <person name="Cai F."/>
            <person name="Tandeau de Marsac N."/>
            <person name="Rippka R."/>
            <person name="Herdman M."/>
            <person name="Sivonen K."/>
            <person name="Coursin T."/>
            <person name="Laurent T."/>
            <person name="Goodwin L."/>
            <person name="Nolan M."/>
            <person name="Davenport K.W."/>
            <person name="Han C.S."/>
            <person name="Rubin E.M."/>
            <person name="Eisen J.A."/>
            <person name="Woyke T."/>
            <person name="Gugger M."/>
            <person name="Kerfeld C.A."/>
        </authorList>
    </citation>
    <scope>NUCLEOTIDE SEQUENCE [LARGE SCALE GENOMIC DNA]</scope>
    <source>
        <strain evidence="2">ATCC 29371 / PCC 7437</strain>
        <plasmid evidence="2">Plasmid pSTA7437.02</plasmid>
    </source>
</reference>
<keyword evidence="1" id="KW-0614">Plasmid</keyword>
<organism evidence="1 2">
    <name type="scientific">Stanieria cyanosphaera (strain ATCC 29371 / PCC 7437)</name>
    <dbReference type="NCBI Taxonomy" id="111780"/>
    <lineage>
        <taxon>Bacteria</taxon>
        <taxon>Bacillati</taxon>
        <taxon>Cyanobacteriota</taxon>
        <taxon>Cyanophyceae</taxon>
        <taxon>Pleurocapsales</taxon>
        <taxon>Dermocarpellaceae</taxon>
        <taxon>Stanieria</taxon>
    </lineage>
</organism>
<dbReference type="EMBL" id="CP003655">
    <property type="protein sequence ID" value="AFZ38257.1"/>
    <property type="molecule type" value="Genomic_DNA"/>
</dbReference>
<dbReference type="OrthoDB" id="452710at2"/>